<evidence type="ECO:0000259" key="5">
    <source>
        <dbReference type="PROSITE" id="PS51501"/>
    </source>
</evidence>
<organism evidence="6">
    <name type="scientific">Skeletonema marinoi</name>
    <dbReference type="NCBI Taxonomy" id="267567"/>
    <lineage>
        <taxon>Eukaryota</taxon>
        <taxon>Sar</taxon>
        <taxon>Stramenopiles</taxon>
        <taxon>Ochrophyta</taxon>
        <taxon>Bacillariophyta</taxon>
        <taxon>Coscinodiscophyceae</taxon>
        <taxon>Thalassiosirophycidae</taxon>
        <taxon>Thalassiosirales</taxon>
        <taxon>Skeletonemataceae</taxon>
        <taxon>Skeletonema</taxon>
        <taxon>Skeletonema marinoi-dohrnii complex</taxon>
    </lineage>
</organism>
<reference evidence="6" key="1">
    <citation type="submission" date="2021-01" db="EMBL/GenBank/DDBJ databases">
        <authorList>
            <person name="Corre E."/>
            <person name="Pelletier E."/>
            <person name="Niang G."/>
            <person name="Scheremetjew M."/>
            <person name="Finn R."/>
            <person name="Kale V."/>
            <person name="Holt S."/>
            <person name="Cochrane G."/>
            <person name="Meng A."/>
            <person name="Brown T."/>
            <person name="Cohen L."/>
        </authorList>
    </citation>
    <scope>NUCLEOTIDE SEQUENCE</scope>
    <source>
        <strain evidence="6">SM1012Den-03</strain>
    </source>
</reference>
<evidence type="ECO:0000313" key="6">
    <source>
        <dbReference type="EMBL" id="CAD9605859.1"/>
    </source>
</evidence>
<feature type="domain" description="DNL-type" evidence="5">
    <location>
        <begin position="105"/>
        <end position="205"/>
    </location>
</feature>
<dbReference type="InterPro" id="IPR007853">
    <property type="entry name" value="Znf_DNL-typ"/>
</dbReference>
<dbReference type="GO" id="GO:0005739">
    <property type="term" value="C:mitochondrion"/>
    <property type="evidence" value="ECO:0007669"/>
    <property type="project" value="TreeGrafter"/>
</dbReference>
<dbReference type="PROSITE" id="PS51501">
    <property type="entry name" value="ZF_DNL"/>
    <property type="match status" value="1"/>
</dbReference>
<keyword evidence="1" id="KW-0479">Metal-binding</keyword>
<protein>
    <submittedName>
        <fullName evidence="7">Mitochondrial protein import protein</fullName>
    </submittedName>
</protein>
<evidence type="ECO:0000313" key="8">
    <source>
        <dbReference type="Proteomes" id="UP001224775"/>
    </source>
</evidence>
<dbReference type="Proteomes" id="UP001224775">
    <property type="component" value="Unassembled WGS sequence"/>
</dbReference>
<accession>A0A7S2LH97</accession>
<dbReference type="EMBL" id="HBGZ01016763">
    <property type="protein sequence ID" value="CAD9605859.1"/>
    <property type="molecule type" value="Transcribed_RNA"/>
</dbReference>
<dbReference type="AlphaFoldDB" id="A0A7S2LH97"/>
<evidence type="ECO:0000256" key="1">
    <source>
        <dbReference type="ARBA" id="ARBA00022723"/>
    </source>
</evidence>
<dbReference type="GO" id="GO:0030150">
    <property type="term" value="P:protein import into mitochondrial matrix"/>
    <property type="evidence" value="ECO:0007669"/>
    <property type="project" value="TreeGrafter"/>
</dbReference>
<dbReference type="Pfam" id="PF05180">
    <property type="entry name" value="zf-DNL"/>
    <property type="match status" value="1"/>
</dbReference>
<evidence type="ECO:0000256" key="2">
    <source>
        <dbReference type="ARBA" id="ARBA00022771"/>
    </source>
</evidence>
<evidence type="ECO:0000313" key="7">
    <source>
        <dbReference type="EMBL" id="KAK1747737.1"/>
    </source>
</evidence>
<sequence>MSRTAATLLLRSCRSCRPLPRNNEPFRIGSKCMVSLSGRVNRRQFHATCCVHKIDKIGDDDGHDDLQNNITKIQLDNDGSITNLTTQDTEQLSNSFTDVPGTKNTKQKTLAIIYTCTVCNTRSAKQFTEHAYRHGVVLVRCPGCQNLHLIADRLGWFEDMDEKIEGGWDIEKAILTKTGENNVTAVTNDNVLELTLEDIVGKKDE</sequence>
<evidence type="ECO:0000256" key="3">
    <source>
        <dbReference type="ARBA" id="ARBA00022833"/>
    </source>
</evidence>
<reference evidence="7" key="2">
    <citation type="submission" date="2023-06" db="EMBL/GenBank/DDBJ databases">
        <title>Survivors Of The Sea: Transcriptome response of Skeletonema marinoi to long-term dormancy.</title>
        <authorList>
            <person name="Pinder M.I.M."/>
            <person name="Kourtchenko O."/>
            <person name="Robertson E.K."/>
            <person name="Larsson T."/>
            <person name="Maumus F."/>
            <person name="Osuna-Cruz C.M."/>
            <person name="Vancaester E."/>
            <person name="Stenow R."/>
            <person name="Vandepoele K."/>
            <person name="Ploug H."/>
            <person name="Bruchert V."/>
            <person name="Godhe A."/>
            <person name="Topel M."/>
        </authorList>
    </citation>
    <scope>NUCLEOTIDE SEQUENCE</scope>
    <source>
        <strain evidence="7">R05AC</strain>
    </source>
</reference>
<gene>
    <name evidence="7" type="ORF">QTG54_001700</name>
    <name evidence="6" type="ORF">SMAR0320_LOCUS11997</name>
</gene>
<dbReference type="GO" id="GO:0006457">
    <property type="term" value="P:protein folding"/>
    <property type="evidence" value="ECO:0007669"/>
    <property type="project" value="TreeGrafter"/>
</dbReference>
<dbReference type="GO" id="GO:0050821">
    <property type="term" value="P:protein stabilization"/>
    <property type="evidence" value="ECO:0007669"/>
    <property type="project" value="TreeGrafter"/>
</dbReference>
<keyword evidence="8" id="KW-1185">Reference proteome</keyword>
<dbReference type="GO" id="GO:0051087">
    <property type="term" value="F:protein-folding chaperone binding"/>
    <property type="evidence" value="ECO:0007669"/>
    <property type="project" value="TreeGrafter"/>
</dbReference>
<dbReference type="InterPro" id="IPR024158">
    <property type="entry name" value="Mt_import_TIM15"/>
</dbReference>
<evidence type="ECO:0000256" key="4">
    <source>
        <dbReference type="PROSITE-ProRule" id="PRU00834"/>
    </source>
</evidence>
<dbReference type="PANTHER" id="PTHR20922">
    <property type="entry name" value="DNL-TYPE ZINC FINGER PROTEIN"/>
    <property type="match status" value="1"/>
</dbReference>
<dbReference type="GO" id="GO:0008270">
    <property type="term" value="F:zinc ion binding"/>
    <property type="evidence" value="ECO:0007669"/>
    <property type="project" value="UniProtKB-KW"/>
</dbReference>
<dbReference type="PANTHER" id="PTHR20922:SF13">
    <property type="entry name" value="DNL-TYPE ZINC FINGER PROTEIN"/>
    <property type="match status" value="1"/>
</dbReference>
<name>A0A7S2LH97_9STRA</name>
<keyword evidence="3" id="KW-0862">Zinc</keyword>
<keyword evidence="2 4" id="KW-0863">Zinc-finger</keyword>
<dbReference type="EMBL" id="JATAAI010000002">
    <property type="protein sequence ID" value="KAK1747737.1"/>
    <property type="molecule type" value="Genomic_DNA"/>
</dbReference>
<proteinExistence type="predicted"/>